<dbReference type="EMBL" id="JBDPGJ010000003">
    <property type="protein sequence ID" value="MEX0406795.1"/>
    <property type="molecule type" value="Genomic_DNA"/>
</dbReference>
<keyword evidence="2" id="KW-1185">Reference proteome</keyword>
<dbReference type="RefSeq" id="WP_367954676.1">
    <property type="nucleotide sequence ID" value="NZ_JBDPGJ010000003.1"/>
</dbReference>
<dbReference type="Proteomes" id="UP001556692">
    <property type="component" value="Unassembled WGS sequence"/>
</dbReference>
<comment type="caution">
    <text evidence="1">The sequence shown here is derived from an EMBL/GenBank/DDBJ whole genome shotgun (WGS) entry which is preliminary data.</text>
</comment>
<gene>
    <name evidence="1" type="ORF">ABGN05_14095</name>
</gene>
<proteinExistence type="predicted"/>
<accession>A0ABV3SKE5</accession>
<protein>
    <recommendedName>
        <fullName evidence="3">Capsid protein</fullName>
    </recommendedName>
</protein>
<name>A0ABV3SKE5_9HYPH</name>
<evidence type="ECO:0000313" key="1">
    <source>
        <dbReference type="EMBL" id="MEX0406795.1"/>
    </source>
</evidence>
<evidence type="ECO:0000313" key="2">
    <source>
        <dbReference type="Proteomes" id="UP001556692"/>
    </source>
</evidence>
<evidence type="ECO:0008006" key="3">
    <source>
        <dbReference type="Google" id="ProtNLM"/>
    </source>
</evidence>
<reference evidence="1 2" key="1">
    <citation type="submission" date="2024-05" db="EMBL/GenBank/DDBJ databases">
        <authorList>
            <person name="Jiang F."/>
        </authorList>
    </citation>
    <scope>NUCLEOTIDE SEQUENCE [LARGE SCALE GENOMIC DNA]</scope>
    <source>
        <strain evidence="1 2">LZ166</strain>
    </source>
</reference>
<organism evidence="1 2">
    <name type="scientific">Aquibium pacificus</name>
    <dbReference type="NCBI Taxonomy" id="3153579"/>
    <lineage>
        <taxon>Bacteria</taxon>
        <taxon>Pseudomonadati</taxon>
        <taxon>Pseudomonadota</taxon>
        <taxon>Alphaproteobacteria</taxon>
        <taxon>Hyphomicrobiales</taxon>
        <taxon>Phyllobacteriaceae</taxon>
        <taxon>Aquibium</taxon>
    </lineage>
</organism>
<sequence length="287" mass="31331">MKALTFLQVKSRNGNNRRRPISDFRVFSIPEKVTSAAGGTKTLITDSLAWSEVVGSYYSVPENAWRDLAGDMAAWRKYQTALNRSRRTVGIHGAVFGEVFEEPAPVASLPTGTIASFTDLGYLGMVENDLDTQNEWDEGDLPSKPTTTTSVAGVLVRLARNNAVYFIPQKHLDKYEVFKNMPAKKQKAEKALFGHAPKQAGTAAKRVRVSPSPRLIGVKNILSSIGDSTDMGGDDIDGVSPAYVAGATDTNPNLSGTITSFTEGRFWNLMEEIRDFDDDFGDVDGDQ</sequence>